<dbReference type="GO" id="GO:0009272">
    <property type="term" value="P:fungal-type cell wall biogenesis"/>
    <property type="evidence" value="ECO:0007669"/>
    <property type="project" value="UniProtKB-ARBA"/>
</dbReference>
<evidence type="ECO:0000313" key="9">
    <source>
        <dbReference type="EMBL" id="EXJ87874.1"/>
    </source>
</evidence>
<dbReference type="OrthoDB" id="407355at2759"/>
<keyword evidence="2" id="KW-0624">Polysaccharide degradation</keyword>
<dbReference type="eggNOG" id="ENOG502QUGV">
    <property type="taxonomic scope" value="Eukaryota"/>
</dbReference>
<dbReference type="Pfam" id="PF01522">
    <property type="entry name" value="Polysacc_deac_1"/>
    <property type="match status" value="1"/>
</dbReference>
<feature type="transmembrane region" description="Helical" evidence="7">
    <location>
        <begin position="6"/>
        <end position="28"/>
    </location>
</feature>
<dbReference type="AlphaFoldDB" id="W9Z032"/>
<comment type="catalytic activity">
    <reaction evidence="5">
        <text>[(1-&gt;4)-N-acetyl-beta-D-glucosaminyl](n) + n H2O = chitosan + n acetate</text>
        <dbReference type="Rhea" id="RHEA:10464"/>
        <dbReference type="Rhea" id="RHEA-COMP:9593"/>
        <dbReference type="Rhea" id="RHEA-COMP:9597"/>
        <dbReference type="ChEBI" id="CHEBI:15377"/>
        <dbReference type="ChEBI" id="CHEBI:17029"/>
        <dbReference type="ChEBI" id="CHEBI:30089"/>
        <dbReference type="ChEBI" id="CHEBI:57704"/>
        <dbReference type="EC" id="3.5.1.41"/>
    </reaction>
    <physiologicalReaction direction="left-to-right" evidence="5">
        <dbReference type="Rhea" id="RHEA:10465"/>
    </physiologicalReaction>
</comment>
<organism evidence="9 10">
    <name type="scientific">Capronia coronata CBS 617.96</name>
    <dbReference type="NCBI Taxonomy" id="1182541"/>
    <lineage>
        <taxon>Eukaryota</taxon>
        <taxon>Fungi</taxon>
        <taxon>Dikarya</taxon>
        <taxon>Ascomycota</taxon>
        <taxon>Pezizomycotina</taxon>
        <taxon>Eurotiomycetes</taxon>
        <taxon>Chaetothyriomycetidae</taxon>
        <taxon>Chaetothyriales</taxon>
        <taxon>Herpotrichiellaceae</taxon>
        <taxon>Capronia</taxon>
    </lineage>
</organism>
<dbReference type="EC" id="3.5.1.41" evidence="4"/>
<evidence type="ECO:0000259" key="8">
    <source>
        <dbReference type="PROSITE" id="PS51677"/>
    </source>
</evidence>
<dbReference type="STRING" id="1182541.W9Z032"/>
<evidence type="ECO:0000256" key="5">
    <source>
        <dbReference type="ARBA" id="ARBA00048494"/>
    </source>
</evidence>
<dbReference type="GO" id="GO:0006032">
    <property type="term" value="P:chitin catabolic process"/>
    <property type="evidence" value="ECO:0007669"/>
    <property type="project" value="UniProtKB-KW"/>
</dbReference>
<evidence type="ECO:0000256" key="3">
    <source>
        <dbReference type="ARBA" id="ARBA00023285"/>
    </source>
</evidence>
<dbReference type="RefSeq" id="XP_007723880.1">
    <property type="nucleotide sequence ID" value="XM_007725690.1"/>
</dbReference>
<dbReference type="CDD" id="cd10958">
    <property type="entry name" value="CE4_NodB_like_2"/>
    <property type="match status" value="1"/>
</dbReference>
<gene>
    <name evidence="9" type="ORF">A1O1_04801</name>
</gene>
<dbReference type="GO" id="GO:0005975">
    <property type="term" value="P:carbohydrate metabolic process"/>
    <property type="evidence" value="ECO:0007669"/>
    <property type="project" value="InterPro"/>
</dbReference>
<keyword evidence="7" id="KW-0812">Transmembrane</keyword>
<protein>
    <recommendedName>
        <fullName evidence="4">chitin deacetylase</fullName>
        <ecNumber evidence="4">3.5.1.41</ecNumber>
    </recommendedName>
</protein>
<dbReference type="Proteomes" id="UP000019484">
    <property type="component" value="Unassembled WGS sequence"/>
</dbReference>
<proteinExistence type="predicted"/>
<dbReference type="Gene3D" id="3.20.20.370">
    <property type="entry name" value="Glycoside hydrolase/deacetylase"/>
    <property type="match status" value="1"/>
</dbReference>
<evidence type="ECO:0000313" key="10">
    <source>
        <dbReference type="Proteomes" id="UP000019484"/>
    </source>
</evidence>
<dbReference type="GeneID" id="19159679"/>
<evidence type="ECO:0000256" key="6">
    <source>
        <dbReference type="SAM" id="MobiDB-lite"/>
    </source>
</evidence>
<dbReference type="GO" id="GO:0004099">
    <property type="term" value="F:chitin deacetylase activity"/>
    <property type="evidence" value="ECO:0007669"/>
    <property type="project" value="UniProtKB-EC"/>
</dbReference>
<name>W9Z032_9EURO</name>
<dbReference type="PROSITE" id="PS51677">
    <property type="entry name" value="NODB"/>
    <property type="match status" value="1"/>
</dbReference>
<comment type="caution">
    <text evidence="9">The sequence shown here is derived from an EMBL/GenBank/DDBJ whole genome shotgun (WGS) entry which is preliminary data.</text>
</comment>
<feature type="domain" description="NodB homology" evidence="8">
    <location>
        <begin position="62"/>
        <end position="280"/>
    </location>
</feature>
<evidence type="ECO:0000256" key="2">
    <source>
        <dbReference type="ARBA" id="ARBA00023024"/>
    </source>
</evidence>
<dbReference type="InterPro" id="IPR011330">
    <property type="entry name" value="Glyco_hydro/deAcase_b/a-brl"/>
</dbReference>
<dbReference type="InterPro" id="IPR002509">
    <property type="entry name" value="NODB_dom"/>
</dbReference>
<keyword evidence="7" id="KW-1133">Transmembrane helix</keyword>
<dbReference type="PANTHER" id="PTHR10587">
    <property type="entry name" value="GLYCOSYL TRANSFERASE-RELATED"/>
    <property type="match status" value="1"/>
</dbReference>
<keyword evidence="7" id="KW-0472">Membrane</keyword>
<keyword evidence="2" id="KW-0146">Chitin degradation</keyword>
<evidence type="ECO:0000256" key="4">
    <source>
        <dbReference type="ARBA" id="ARBA00024056"/>
    </source>
</evidence>
<comment type="cofactor">
    <cofactor evidence="1">
        <name>Co(2+)</name>
        <dbReference type="ChEBI" id="CHEBI:48828"/>
    </cofactor>
</comment>
<dbReference type="PANTHER" id="PTHR10587:SF137">
    <property type="entry name" value="4-DEOXY-4-FORMAMIDO-L-ARABINOSE-PHOSPHOUNDECAPRENOL DEFORMYLASE ARND-RELATED"/>
    <property type="match status" value="1"/>
</dbReference>
<dbReference type="SUPFAM" id="SSF88713">
    <property type="entry name" value="Glycoside hydrolase/deacetylase"/>
    <property type="match status" value="1"/>
</dbReference>
<dbReference type="EMBL" id="AMWN01000004">
    <property type="protein sequence ID" value="EXJ87874.1"/>
    <property type="molecule type" value="Genomic_DNA"/>
</dbReference>
<sequence length="292" mass="32926">MPLSSPLILSCLFSFFLILLLSFLWIIYKPPLWLITHLQHRWPDVLFHVPPKPNKNQTQKQILIALTIDDGPSENTPEIQALLNTHGAKATFFLIGCHIPAHKETLRQLVVNGHELANHAMHDEPSYSLSLAELTRQIQSVERQLEQVYQATAVTTAVTTSTASTASSSVQPNHPSSIQIRTTPTPTRPYQHSKPPKYFRPGSGFFNTSMRKLTADLHNRIVLGSIYPHDAQISSWRLNAWHILSMARAGGIIVCHDRPWTAPMLRAVLPELKRRGYRVVTVTELLNGYLDT</sequence>
<feature type="region of interest" description="Disordered" evidence="6">
    <location>
        <begin position="163"/>
        <end position="196"/>
    </location>
</feature>
<evidence type="ECO:0000256" key="1">
    <source>
        <dbReference type="ARBA" id="ARBA00001941"/>
    </source>
</evidence>
<feature type="compositionally biased region" description="Polar residues" evidence="6">
    <location>
        <begin position="171"/>
        <end position="180"/>
    </location>
</feature>
<keyword evidence="2" id="KW-0119">Carbohydrate metabolism</keyword>
<evidence type="ECO:0000256" key="7">
    <source>
        <dbReference type="SAM" id="Phobius"/>
    </source>
</evidence>
<keyword evidence="3" id="KW-0170">Cobalt</keyword>
<reference evidence="9 10" key="1">
    <citation type="submission" date="2013-03" db="EMBL/GenBank/DDBJ databases">
        <title>The Genome Sequence of Capronia coronata CBS 617.96.</title>
        <authorList>
            <consortium name="The Broad Institute Genomics Platform"/>
            <person name="Cuomo C."/>
            <person name="de Hoog S."/>
            <person name="Gorbushina A."/>
            <person name="Walker B."/>
            <person name="Young S.K."/>
            <person name="Zeng Q."/>
            <person name="Gargeya S."/>
            <person name="Fitzgerald M."/>
            <person name="Haas B."/>
            <person name="Abouelleil A."/>
            <person name="Allen A.W."/>
            <person name="Alvarado L."/>
            <person name="Arachchi H.M."/>
            <person name="Berlin A.M."/>
            <person name="Chapman S.B."/>
            <person name="Gainer-Dewar J."/>
            <person name="Goldberg J."/>
            <person name="Griggs A."/>
            <person name="Gujja S."/>
            <person name="Hansen M."/>
            <person name="Howarth C."/>
            <person name="Imamovic A."/>
            <person name="Ireland A."/>
            <person name="Larimer J."/>
            <person name="McCowan C."/>
            <person name="Murphy C."/>
            <person name="Pearson M."/>
            <person name="Poon T.W."/>
            <person name="Priest M."/>
            <person name="Roberts A."/>
            <person name="Saif S."/>
            <person name="Shea T."/>
            <person name="Sisk P."/>
            <person name="Sykes S."/>
            <person name="Wortman J."/>
            <person name="Nusbaum C."/>
            <person name="Birren B."/>
        </authorList>
    </citation>
    <scope>NUCLEOTIDE SEQUENCE [LARGE SCALE GENOMIC DNA]</scope>
    <source>
        <strain evidence="9 10">CBS 617.96</strain>
    </source>
</reference>
<accession>W9Z032</accession>
<dbReference type="InterPro" id="IPR050248">
    <property type="entry name" value="Polysacc_deacetylase_ArnD"/>
</dbReference>
<keyword evidence="10" id="KW-1185">Reference proteome</keyword>
<dbReference type="HOGENOM" id="CLU_021264_3_0_1"/>